<proteinExistence type="predicted"/>
<reference evidence="2 3" key="1">
    <citation type="submission" date="2014-04" db="EMBL/GenBank/DDBJ databases">
        <title>Genome sequencing of Vibrio navarrensis strains.</title>
        <authorList>
            <person name="Gladney L.M."/>
            <person name="Katz L.S."/>
            <person name="Marino-Ramirez L."/>
            <person name="Jordan I.K."/>
        </authorList>
    </citation>
    <scope>NUCLEOTIDE SEQUENCE [LARGE SCALE GENOMIC DNA]</scope>
    <source>
        <strain evidence="2 3">ATCC 51183</strain>
    </source>
</reference>
<evidence type="ECO:0000256" key="1">
    <source>
        <dbReference type="SAM" id="SignalP"/>
    </source>
</evidence>
<comment type="caution">
    <text evidence="2">The sequence shown here is derived from an EMBL/GenBank/DDBJ whole genome shotgun (WGS) entry which is preliminary data.</text>
</comment>
<evidence type="ECO:0008006" key="4">
    <source>
        <dbReference type="Google" id="ProtNLM"/>
    </source>
</evidence>
<keyword evidence="1" id="KW-0732">Signal</keyword>
<dbReference type="RefSeq" id="WP_039430602.1">
    <property type="nucleotide sequence ID" value="NZ_CP061845.1"/>
</dbReference>
<dbReference type="GeneID" id="43685197"/>
<dbReference type="EMBL" id="JMCG01000002">
    <property type="protein sequence ID" value="KGK09316.1"/>
    <property type="molecule type" value="Genomic_DNA"/>
</dbReference>
<gene>
    <name evidence="2" type="ORF">EA26_19150</name>
</gene>
<feature type="signal peptide" evidence="1">
    <location>
        <begin position="1"/>
        <end position="18"/>
    </location>
</feature>
<dbReference type="STRING" id="29495.EA26_19150"/>
<evidence type="ECO:0000313" key="3">
    <source>
        <dbReference type="Proteomes" id="UP000029994"/>
    </source>
</evidence>
<accession>A0A099LPG9</accession>
<evidence type="ECO:0000313" key="2">
    <source>
        <dbReference type="EMBL" id="KGK09316.1"/>
    </source>
</evidence>
<dbReference type="Proteomes" id="UP000029994">
    <property type="component" value="Unassembled WGS sequence"/>
</dbReference>
<organism evidence="2 3">
    <name type="scientific">Vibrio navarrensis</name>
    <dbReference type="NCBI Taxonomy" id="29495"/>
    <lineage>
        <taxon>Bacteria</taxon>
        <taxon>Pseudomonadati</taxon>
        <taxon>Pseudomonadota</taxon>
        <taxon>Gammaproteobacteria</taxon>
        <taxon>Vibrionales</taxon>
        <taxon>Vibrionaceae</taxon>
        <taxon>Vibrio</taxon>
    </lineage>
</organism>
<sequence>MVRVAMLWLCLLTLPSWAAQDPTAPLSWMAPAPVQAKSTSRAVSLPLLQSIVCESERDCVAVIDDQVVARGDVLRGFRVQKVTPEAVTLAQGTRQWQLELFNLDVKQ</sequence>
<dbReference type="eggNOG" id="ENOG5033AIK">
    <property type="taxonomic scope" value="Bacteria"/>
</dbReference>
<dbReference type="AlphaFoldDB" id="A0A099LPG9"/>
<feature type="chain" id="PRO_5001950648" description="MSHA biogenesis protein MshK" evidence="1">
    <location>
        <begin position="19"/>
        <end position="107"/>
    </location>
</feature>
<name>A0A099LPG9_9VIBR</name>
<keyword evidence="3" id="KW-1185">Reference proteome</keyword>
<protein>
    <recommendedName>
        <fullName evidence="4">MSHA biogenesis protein MshK</fullName>
    </recommendedName>
</protein>